<reference evidence="1 2" key="1">
    <citation type="submission" date="2016-10" db="EMBL/GenBank/DDBJ databases">
        <authorList>
            <person name="de Groot N.N."/>
        </authorList>
    </citation>
    <scope>NUCLEOTIDE SEQUENCE [LARGE SCALE GENOMIC DNA]</scope>
    <source>
        <strain evidence="1 2">M79</strain>
    </source>
</reference>
<dbReference type="RefSeq" id="WP_074751280.1">
    <property type="nucleotide sequence ID" value="NZ_FOTJ01000008.1"/>
</dbReference>
<accession>A0A1I4HDM1</accession>
<evidence type="ECO:0000313" key="2">
    <source>
        <dbReference type="Proteomes" id="UP000181969"/>
    </source>
</evidence>
<dbReference type="AlphaFoldDB" id="A0A1I4HDM1"/>
<proteinExistence type="predicted"/>
<gene>
    <name evidence="1" type="ORF">SAMN05216438_10819</name>
</gene>
<dbReference type="OrthoDB" id="2243699at2"/>
<organism evidence="1 2">
    <name type="scientific">Lactococcus garvieae</name>
    <dbReference type="NCBI Taxonomy" id="1363"/>
    <lineage>
        <taxon>Bacteria</taxon>
        <taxon>Bacillati</taxon>
        <taxon>Bacillota</taxon>
        <taxon>Bacilli</taxon>
        <taxon>Lactobacillales</taxon>
        <taxon>Streptococcaceae</taxon>
        <taxon>Lactococcus</taxon>
    </lineage>
</organism>
<name>A0A1I4HDM1_9LACT</name>
<dbReference type="EMBL" id="FOTJ01000008">
    <property type="protein sequence ID" value="SFL39641.1"/>
    <property type="molecule type" value="Genomic_DNA"/>
</dbReference>
<evidence type="ECO:0000313" key="1">
    <source>
        <dbReference type="EMBL" id="SFL39641.1"/>
    </source>
</evidence>
<dbReference type="Proteomes" id="UP000181969">
    <property type="component" value="Unassembled WGS sequence"/>
</dbReference>
<protein>
    <submittedName>
        <fullName evidence="1">Uncharacterized protein</fullName>
    </submittedName>
</protein>
<sequence length="76" mass="8971">MFVEKTITGKFTFQFEQATKNFIQWLLDNNKDFSYKMNSNAVTVKFTEDTEFEAAFAMRDKLDNEANPQMQLDLED</sequence>